<evidence type="ECO:0000313" key="2">
    <source>
        <dbReference type="EMBL" id="TFE37878.1"/>
    </source>
</evidence>
<evidence type="ECO:0000256" key="1">
    <source>
        <dbReference type="SAM" id="MobiDB-lite"/>
    </source>
</evidence>
<dbReference type="EMBL" id="SNVI01000005">
    <property type="protein sequence ID" value="TFE37878.1"/>
    <property type="molecule type" value="Genomic_DNA"/>
</dbReference>
<reference evidence="2 3" key="1">
    <citation type="submission" date="2019-03" db="EMBL/GenBank/DDBJ databases">
        <title>Complete Genome Sequence of Paraburkholderia dipogonis ICMP 19430T, a Nitrogen-fixing Symbiont of the South African Invasive Legume Dipogon lignosus in New Zealand.</title>
        <authorList>
            <person name="De Meyer S.E."/>
        </authorList>
    </citation>
    <scope>NUCLEOTIDE SEQUENCE [LARGE SCALE GENOMIC DNA]</scope>
    <source>
        <strain evidence="2 3">ICMP 19430</strain>
    </source>
</reference>
<feature type="region of interest" description="Disordered" evidence="1">
    <location>
        <begin position="39"/>
        <end position="74"/>
    </location>
</feature>
<dbReference type="Proteomes" id="UP000297385">
    <property type="component" value="Unassembled WGS sequence"/>
</dbReference>
<accession>A0A4Y8MKD6</accession>
<sequence length="74" mass="8347">MRKWRETPVPTCSRGSLMQREDTQIIDRICRRRSVHNEIGSASGLGSSPLCGVPDALRRHPKSAAIQEEPIRHN</sequence>
<evidence type="ECO:0000313" key="3">
    <source>
        <dbReference type="Proteomes" id="UP000297385"/>
    </source>
</evidence>
<proteinExistence type="predicted"/>
<protein>
    <submittedName>
        <fullName evidence="2">Uncharacterized protein</fullName>
    </submittedName>
</protein>
<gene>
    <name evidence="2" type="ORF">E2553_41705</name>
</gene>
<name>A0A4Y8MKD6_9BURK</name>
<dbReference type="RefSeq" id="WP_134466395.1">
    <property type="nucleotide sequence ID" value="NZ_JBHMFL010000148.1"/>
</dbReference>
<dbReference type="AlphaFoldDB" id="A0A4Y8MKD6"/>
<comment type="caution">
    <text evidence="2">The sequence shown here is derived from an EMBL/GenBank/DDBJ whole genome shotgun (WGS) entry which is preliminary data.</text>
</comment>
<organism evidence="2 3">
    <name type="scientific">Paraburkholderia dipogonis</name>
    <dbReference type="NCBI Taxonomy" id="1211383"/>
    <lineage>
        <taxon>Bacteria</taxon>
        <taxon>Pseudomonadati</taxon>
        <taxon>Pseudomonadota</taxon>
        <taxon>Betaproteobacteria</taxon>
        <taxon>Burkholderiales</taxon>
        <taxon>Burkholderiaceae</taxon>
        <taxon>Paraburkholderia</taxon>
    </lineage>
</organism>